<feature type="compositionally biased region" description="Gly residues" evidence="1">
    <location>
        <begin position="1"/>
        <end position="10"/>
    </location>
</feature>
<proteinExistence type="predicted"/>
<dbReference type="AlphaFoldDB" id="U5DCP9"/>
<evidence type="ECO:0000256" key="1">
    <source>
        <dbReference type="SAM" id="MobiDB-lite"/>
    </source>
</evidence>
<protein>
    <submittedName>
        <fullName evidence="2">Uncharacterized protein</fullName>
    </submittedName>
</protein>
<organism evidence="2 3">
    <name type="scientific">Amborella trichopoda</name>
    <dbReference type="NCBI Taxonomy" id="13333"/>
    <lineage>
        <taxon>Eukaryota</taxon>
        <taxon>Viridiplantae</taxon>
        <taxon>Streptophyta</taxon>
        <taxon>Embryophyta</taxon>
        <taxon>Tracheophyta</taxon>
        <taxon>Spermatophyta</taxon>
        <taxon>Magnoliopsida</taxon>
        <taxon>Amborellales</taxon>
        <taxon>Amborellaceae</taxon>
        <taxon>Amborella</taxon>
    </lineage>
</organism>
<accession>U5DCP9</accession>
<dbReference type="EMBL" id="KI392271">
    <property type="protein sequence ID" value="ERN18178.1"/>
    <property type="molecule type" value="Genomic_DNA"/>
</dbReference>
<evidence type="ECO:0000313" key="3">
    <source>
        <dbReference type="Proteomes" id="UP000017836"/>
    </source>
</evidence>
<keyword evidence="3" id="KW-1185">Reference proteome</keyword>
<dbReference type="Proteomes" id="UP000017836">
    <property type="component" value="Unassembled WGS sequence"/>
</dbReference>
<dbReference type="HOGENOM" id="CLU_2674390_0_0_1"/>
<name>U5DCP9_AMBTC</name>
<gene>
    <name evidence="2" type="ORF">AMTR_s00054p00179980</name>
</gene>
<evidence type="ECO:0000313" key="2">
    <source>
        <dbReference type="EMBL" id="ERN18178.1"/>
    </source>
</evidence>
<feature type="region of interest" description="Disordered" evidence="1">
    <location>
        <begin position="1"/>
        <end position="59"/>
    </location>
</feature>
<sequence>MIGGGDGGSNGNSSLAGLRTLAAAGQEVPGGLHDQSVGDGSKPMTGAGDDQQFRDIDGHSGSIFGFSMAGSGGAI</sequence>
<reference evidence="3" key="1">
    <citation type="journal article" date="2013" name="Science">
        <title>The Amborella genome and the evolution of flowering plants.</title>
        <authorList>
            <consortium name="Amborella Genome Project"/>
        </authorList>
    </citation>
    <scope>NUCLEOTIDE SEQUENCE [LARGE SCALE GENOMIC DNA]</scope>
</reference>
<dbReference type="Gramene" id="ERN18178">
    <property type="protein sequence ID" value="ERN18178"/>
    <property type="gene ID" value="AMTR_s00054p00179980"/>
</dbReference>